<dbReference type="SUPFAM" id="SSF53448">
    <property type="entry name" value="Nucleotide-diphospho-sugar transferases"/>
    <property type="match status" value="1"/>
</dbReference>
<evidence type="ECO:0000313" key="1">
    <source>
        <dbReference type="EMBL" id="GLK99418.1"/>
    </source>
</evidence>
<sequence length="406" mass="44329">MNGGGAGPGGQRDQLLDHDDLLTCADAPDLGGRRPDAIIVPSARPASSLLHAAGLAEELNTPLLVLASRQARAAEIVREIEDHGIVADVVAIDVTGAPRLMPGLETAGLFTRGPFGRTTDVSMKRNLALLLSRAAGWDQVMFLDDDIRVPDAADLRRAAALLPTHAAVGLHIDGMPDNSVVCHARRELGDRQGTFVGGGALLVPVDRSDGAFFPHIYNEDWFFLLDEGGIRPVARTGRAVQQWYDPFVDPDRARGEELGDTLAEGVFAALSHGKLEDALKPDYWVSFLEVRRRLITRLLQRAAGRESMVTALKAARGRSYLIEPHLCARFLKAWERDQNVWRRAVEALSTGRGIAGAISHFGLRQSATVRLNRTGPAPREPRLRQHRKHLDALDEARARELVVTGR</sequence>
<gene>
    <name evidence="1" type="ORF">GCM10017581_011590</name>
</gene>
<reference evidence="1" key="2">
    <citation type="submission" date="2023-01" db="EMBL/GenBank/DDBJ databases">
        <authorList>
            <person name="Sun Q."/>
            <person name="Evtushenko L."/>
        </authorList>
    </citation>
    <scope>NUCLEOTIDE SEQUENCE</scope>
    <source>
        <strain evidence="1">VKM Ac-1321</strain>
    </source>
</reference>
<dbReference type="Proteomes" id="UP001143480">
    <property type="component" value="Unassembled WGS sequence"/>
</dbReference>
<proteinExistence type="predicted"/>
<protein>
    <submittedName>
        <fullName evidence="1">Uncharacterized protein</fullName>
    </submittedName>
</protein>
<dbReference type="EMBL" id="BSFP01000004">
    <property type="protein sequence ID" value="GLK99418.1"/>
    <property type="molecule type" value="Genomic_DNA"/>
</dbReference>
<evidence type="ECO:0000313" key="2">
    <source>
        <dbReference type="Proteomes" id="UP001143480"/>
    </source>
</evidence>
<reference evidence="1" key="1">
    <citation type="journal article" date="2014" name="Int. J. Syst. Evol. Microbiol.">
        <title>Complete genome sequence of Corynebacterium casei LMG S-19264T (=DSM 44701T), isolated from a smear-ripened cheese.</title>
        <authorList>
            <consortium name="US DOE Joint Genome Institute (JGI-PGF)"/>
            <person name="Walter F."/>
            <person name="Albersmeier A."/>
            <person name="Kalinowski J."/>
            <person name="Ruckert C."/>
        </authorList>
    </citation>
    <scope>NUCLEOTIDE SEQUENCE</scope>
    <source>
        <strain evidence="1">VKM Ac-1321</strain>
    </source>
</reference>
<dbReference type="InterPro" id="IPR029044">
    <property type="entry name" value="Nucleotide-diphossugar_trans"/>
</dbReference>
<accession>A0A9W6KEU8</accession>
<organism evidence="1 2">
    <name type="scientific">Dactylosporangium matsuzakiense</name>
    <dbReference type="NCBI Taxonomy" id="53360"/>
    <lineage>
        <taxon>Bacteria</taxon>
        <taxon>Bacillati</taxon>
        <taxon>Actinomycetota</taxon>
        <taxon>Actinomycetes</taxon>
        <taxon>Micromonosporales</taxon>
        <taxon>Micromonosporaceae</taxon>
        <taxon>Dactylosporangium</taxon>
    </lineage>
</organism>
<comment type="caution">
    <text evidence="1">The sequence shown here is derived from an EMBL/GenBank/DDBJ whole genome shotgun (WGS) entry which is preliminary data.</text>
</comment>
<keyword evidence="2" id="KW-1185">Reference proteome</keyword>
<dbReference type="AlphaFoldDB" id="A0A9W6KEU8"/>
<name>A0A9W6KEU8_9ACTN</name>